<reference evidence="2" key="1">
    <citation type="journal article" date="2019" name="Int. J. Syst. Evol. Microbiol.">
        <title>The Global Catalogue of Microorganisms (GCM) 10K type strain sequencing project: providing services to taxonomists for standard genome sequencing and annotation.</title>
        <authorList>
            <consortium name="The Broad Institute Genomics Platform"/>
            <consortium name="The Broad Institute Genome Sequencing Center for Infectious Disease"/>
            <person name="Wu L."/>
            <person name="Ma J."/>
        </authorList>
    </citation>
    <scope>NUCLEOTIDE SEQUENCE [LARGE SCALE GENOMIC DNA]</scope>
    <source>
        <strain evidence="2">CCUG 50349</strain>
    </source>
</reference>
<name>A0ABV9P4Z4_9FLAO</name>
<dbReference type="Proteomes" id="UP001595885">
    <property type="component" value="Unassembled WGS sequence"/>
</dbReference>
<dbReference type="EMBL" id="JBHSGW010000027">
    <property type="protein sequence ID" value="MFC4740678.1"/>
    <property type="molecule type" value="Genomic_DNA"/>
</dbReference>
<protein>
    <submittedName>
        <fullName evidence="1">DNA topoisomerase IV</fullName>
    </submittedName>
</protein>
<comment type="caution">
    <text evidence="1">The sequence shown here is derived from an EMBL/GenBank/DDBJ whole genome shotgun (WGS) entry which is preliminary data.</text>
</comment>
<dbReference type="RefSeq" id="WP_379742539.1">
    <property type="nucleotide sequence ID" value="NZ_JBHSGW010000027.1"/>
</dbReference>
<evidence type="ECO:0000313" key="2">
    <source>
        <dbReference type="Proteomes" id="UP001595885"/>
    </source>
</evidence>
<keyword evidence="2" id="KW-1185">Reference proteome</keyword>
<organism evidence="1 2">
    <name type="scientific">Flavobacterium ponti</name>
    <dbReference type="NCBI Taxonomy" id="665133"/>
    <lineage>
        <taxon>Bacteria</taxon>
        <taxon>Pseudomonadati</taxon>
        <taxon>Bacteroidota</taxon>
        <taxon>Flavobacteriia</taxon>
        <taxon>Flavobacteriales</taxon>
        <taxon>Flavobacteriaceae</taxon>
        <taxon>Flavobacterium</taxon>
    </lineage>
</organism>
<gene>
    <name evidence="1" type="ORF">ACFO3U_11810</name>
</gene>
<sequence length="137" mass="16074">MKINSKHTTYNLQPITYYLLAISFLLTSCYNQERNCQDFKTGKFKSEIEVDGKKLVTTFERNDSIQIETFDGVTDTYDVRWTNDCEYVIKNSEPKNMAERKAVQVKILTTSKKSYTFEYNYIGESLKQKGIVYKLDK</sequence>
<dbReference type="PROSITE" id="PS51257">
    <property type="entry name" value="PROKAR_LIPOPROTEIN"/>
    <property type="match status" value="1"/>
</dbReference>
<accession>A0ABV9P4Z4</accession>
<evidence type="ECO:0000313" key="1">
    <source>
        <dbReference type="EMBL" id="MFC4740678.1"/>
    </source>
</evidence>
<proteinExistence type="predicted"/>